<dbReference type="SUPFAM" id="SSF53756">
    <property type="entry name" value="UDP-Glycosyltransferase/glycogen phosphorylase"/>
    <property type="match status" value="1"/>
</dbReference>
<dbReference type="Gene3D" id="3.40.50.2000">
    <property type="entry name" value="Glycogen Phosphorylase B"/>
    <property type="match status" value="2"/>
</dbReference>
<evidence type="ECO:0000259" key="5">
    <source>
        <dbReference type="Pfam" id="PF13439"/>
    </source>
</evidence>
<dbReference type="KEGG" id="orn:DV701_09985"/>
<evidence type="ECO:0000313" key="7">
    <source>
        <dbReference type="Proteomes" id="UP000253790"/>
    </source>
</evidence>
<dbReference type="PANTHER" id="PTHR45947">
    <property type="entry name" value="SULFOQUINOVOSYL TRANSFERASE SQD2"/>
    <property type="match status" value="1"/>
</dbReference>
<gene>
    <name evidence="6" type="ORF">DV701_09985</name>
</gene>
<dbReference type="InterPro" id="IPR050194">
    <property type="entry name" value="Glycosyltransferase_grp1"/>
</dbReference>
<evidence type="ECO:0000256" key="1">
    <source>
        <dbReference type="ARBA" id="ARBA00021292"/>
    </source>
</evidence>
<name>A0A345NMZ5_9MICO</name>
<dbReference type="EMBL" id="CP031229">
    <property type="protein sequence ID" value="AXH96403.1"/>
    <property type="molecule type" value="Genomic_DNA"/>
</dbReference>
<feature type="region of interest" description="Disordered" evidence="4">
    <location>
        <begin position="396"/>
        <end position="422"/>
    </location>
</feature>
<dbReference type="Proteomes" id="UP000253790">
    <property type="component" value="Chromosome"/>
</dbReference>
<keyword evidence="3 6" id="KW-0808">Transferase</keyword>
<dbReference type="CDD" id="cd03801">
    <property type="entry name" value="GT4_PimA-like"/>
    <property type="match status" value="1"/>
</dbReference>
<dbReference type="OrthoDB" id="3861448at2"/>
<keyword evidence="2" id="KW-0328">Glycosyltransferase</keyword>
<dbReference type="PANTHER" id="PTHR45947:SF3">
    <property type="entry name" value="SULFOQUINOVOSYL TRANSFERASE SQD2"/>
    <property type="match status" value="1"/>
</dbReference>
<dbReference type="GO" id="GO:1901137">
    <property type="term" value="P:carbohydrate derivative biosynthetic process"/>
    <property type="evidence" value="ECO:0007669"/>
    <property type="project" value="UniProtKB-ARBA"/>
</dbReference>
<keyword evidence="7" id="KW-1185">Reference proteome</keyword>
<dbReference type="Pfam" id="PF13692">
    <property type="entry name" value="Glyco_trans_1_4"/>
    <property type="match status" value="1"/>
</dbReference>
<evidence type="ECO:0000256" key="4">
    <source>
        <dbReference type="SAM" id="MobiDB-lite"/>
    </source>
</evidence>
<dbReference type="InterPro" id="IPR028098">
    <property type="entry name" value="Glyco_trans_4-like_N"/>
</dbReference>
<evidence type="ECO:0000256" key="3">
    <source>
        <dbReference type="ARBA" id="ARBA00022679"/>
    </source>
</evidence>
<organism evidence="6 7">
    <name type="scientific">Ornithinimicrobium avium</name>
    <dbReference type="NCBI Taxonomy" id="2283195"/>
    <lineage>
        <taxon>Bacteria</taxon>
        <taxon>Bacillati</taxon>
        <taxon>Actinomycetota</taxon>
        <taxon>Actinomycetes</taxon>
        <taxon>Micrococcales</taxon>
        <taxon>Ornithinimicrobiaceae</taxon>
        <taxon>Ornithinimicrobium</taxon>
    </lineage>
</organism>
<proteinExistence type="predicted"/>
<dbReference type="Pfam" id="PF13439">
    <property type="entry name" value="Glyco_transf_4"/>
    <property type="match status" value="1"/>
</dbReference>
<evidence type="ECO:0000313" key="6">
    <source>
        <dbReference type="EMBL" id="AXH96403.1"/>
    </source>
</evidence>
<dbReference type="RefSeq" id="WP_114928168.1">
    <property type="nucleotide sequence ID" value="NZ_CP031229.1"/>
</dbReference>
<accession>A0A345NMZ5</accession>
<feature type="domain" description="Glycosyltransferase subfamily 4-like N-terminal" evidence="5">
    <location>
        <begin position="12"/>
        <end position="109"/>
    </location>
</feature>
<dbReference type="GO" id="GO:0016757">
    <property type="term" value="F:glycosyltransferase activity"/>
    <property type="evidence" value="ECO:0007669"/>
    <property type="project" value="UniProtKB-KW"/>
</dbReference>
<evidence type="ECO:0000256" key="2">
    <source>
        <dbReference type="ARBA" id="ARBA00022676"/>
    </source>
</evidence>
<protein>
    <recommendedName>
        <fullName evidence="1">D-inositol 3-phosphate glycosyltransferase</fullName>
    </recommendedName>
</protein>
<sequence>MRVLVYPHDLAIGGSQINAIELARGVADLGHEVMVFGCPGPLVAKVHALGLDFVPAPRPRRRPSRSVVASLVRTVEERGIDVVHGYEWPPILECWLAARRTGCAVVGTVMSMAVADFIPRSVPLAVGTEQIADAERRAGRSAVDVIEPPVDLEANHPGLGLNTAGFRAAYGIRPEEVLVVVVSRLAVEMKREGLLVASRVVAELSTEHAVRMLVVGNGPARQDLEDAVVTARPPGGADPAVQLVGELADPRVAYAAADVSLGMGSSALRAMAFGKPVVVQGEKGFWRTVRPDTLAYFLWTGWYGVGDGPETGPARLRGELLPLVTGAASRRELGAFALRTVQERFSLDAAARSQVDHYRRATTVQPGPAADGGDLPRTAWRFVRYRAGRAGQRLTGRRAADDFNARPVAAAPTGPARRVSRG</sequence>
<reference evidence="6 7" key="1">
    <citation type="submission" date="2018-07" db="EMBL/GenBank/DDBJ databases">
        <title>Complete genome sequencing of Ornithinimicrobium sp. AMA3305.</title>
        <authorList>
            <person name="Bae J.-W."/>
        </authorList>
    </citation>
    <scope>NUCLEOTIDE SEQUENCE [LARGE SCALE GENOMIC DNA]</scope>
    <source>
        <strain evidence="6 7">AMA3305</strain>
    </source>
</reference>
<dbReference type="AlphaFoldDB" id="A0A345NMZ5"/>